<protein>
    <recommendedName>
        <fullName evidence="2">ribonuclease T2</fullName>
        <ecNumber evidence="2">4.6.1.19</ecNumber>
    </recommendedName>
</protein>
<dbReference type="InterPro" id="IPR033130">
    <property type="entry name" value="RNase_T2_His_AS_2"/>
</dbReference>
<evidence type="ECO:0000256" key="5">
    <source>
        <dbReference type="SAM" id="MobiDB-lite"/>
    </source>
</evidence>
<dbReference type="GO" id="GO:0033897">
    <property type="term" value="F:ribonuclease T2 activity"/>
    <property type="evidence" value="ECO:0007669"/>
    <property type="project" value="UniProtKB-EC"/>
</dbReference>
<evidence type="ECO:0000256" key="2">
    <source>
        <dbReference type="ARBA" id="ARBA00012571"/>
    </source>
</evidence>
<feature type="compositionally biased region" description="Polar residues" evidence="5">
    <location>
        <begin position="472"/>
        <end position="481"/>
    </location>
</feature>
<keyword evidence="3" id="KW-0378">Hydrolase</keyword>
<name>A0A8H3USB3_VENIN</name>
<feature type="compositionally biased region" description="Basic and acidic residues" evidence="5">
    <location>
        <begin position="525"/>
        <end position="534"/>
    </location>
</feature>
<evidence type="ECO:0000256" key="4">
    <source>
        <dbReference type="RuleBase" id="RU004328"/>
    </source>
</evidence>
<dbReference type="InterPro" id="IPR036430">
    <property type="entry name" value="RNase_T2-like_sf"/>
</dbReference>
<evidence type="ECO:0000313" key="7">
    <source>
        <dbReference type="EMBL" id="KAE9975674.1"/>
    </source>
</evidence>
<evidence type="ECO:0000256" key="3">
    <source>
        <dbReference type="ARBA" id="ARBA00022759"/>
    </source>
</evidence>
<dbReference type="EMBL" id="WNWQ01000172">
    <property type="protein sequence ID" value="KAE9975674.1"/>
    <property type="molecule type" value="Genomic_DNA"/>
</dbReference>
<feature type="compositionally biased region" description="Low complexity" evidence="5">
    <location>
        <begin position="358"/>
        <end position="371"/>
    </location>
</feature>
<keyword evidence="6" id="KW-1133">Transmembrane helix</keyword>
<dbReference type="AlphaFoldDB" id="A0A8H3USB3"/>
<keyword evidence="6" id="KW-0472">Membrane</keyword>
<feature type="compositionally biased region" description="Low complexity" evidence="5">
    <location>
        <begin position="402"/>
        <end position="418"/>
    </location>
</feature>
<dbReference type="EC" id="4.6.1.19" evidence="2"/>
<feature type="transmembrane region" description="Helical" evidence="6">
    <location>
        <begin position="324"/>
        <end position="346"/>
    </location>
</feature>
<sequence length="534" mass="56594">MACGQISAMNDPIVTTENGTDADLWAHEFGKHGTCMSTLHPDCYPGYQPELELVDFYSTSVRLFKNYPTSNFLAACIMKFRIALLGAAAQLGWGLVAPGPSPTDTVTDGIDLYGITPKPTTVALLHPGLAKRQAGQSLLGWVASDNTCGYVSGSLGAVKTCQSTEQCAAVNIDAVGTMGCCNESKCRWLGNCIESVDYATGCDQACRQDVNTVKCTEALYPYCYGYKIPGITVGFFSCDSIPQTGTFDAFLTTFKGETDIRTWEAVYDTDTAIGSSNAIILASSLGTSNAFDTSLIGIVTSTKPVVTDNGPKPTTKKTTSIGPIIGGVVGGIAVIGAIIAGVIIALMKKRKHNANAAAALPPTNLNNAQPASPDMRQPMYGQSPSPQGPYSVGPYPPPQPQQNPQRYNQPQQQQFDQNAVSPSPGYFAAGKTDQNYPDQSYHVKQDGGAQVTEQAVPLLPPTSPAPPYAQPVQQGRENWNVSPPAHSPPPQMMQQGGSYQPPQLQSQGPAPVELGTNASTPQRNAEGRPIHEAE</sequence>
<keyword evidence="3" id="KW-0255">Endonuclease</keyword>
<evidence type="ECO:0000256" key="1">
    <source>
        <dbReference type="ARBA" id="ARBA00007469"/>
    </source>
</evidence>
<dbReference type="Proteomes" id="UP000433883">
    <property type="component" value="Unassembled WGS sequence"/>
</dbReference>
<dbReference type="Gene3D" id="3.90.730.10">
    <property type="entry name" value="Ribonuclease T2-like"/>
    <property type="match status" value="1"/>
</dbReference>
<proteinExistence type="inferred from homology"/>
<comment type="similarity">
    <text evidence="1 4">Belongs to the RNase T2 family.</text>
</comment>
<gene>
    <name evidence="7" type="ORF">BLS_002482</name>
</gene>
<dbReference type="PROSITE" id="PS00531">
    <property type="entry name" value="RNASE_T2_2"/>
    <property type="match status" value="1"/>
</dbReference>
<comment type="caution">
    <text evidence="7">The sequence shown here is derived from an EMBL/GenBank/DDBJ whole genome shotgun (WGS) entry which is preliminary data.</text>
</comment>
<feature type="compositionally biased region" description="Polar residues" evidence="5">
    <location>
        <begin position="492"/>
        <end position="508"/>
    </location>
</feature>
<dbReference type="GO" id="GO:0003723">
    <property type="term" value="F:RNA binding"/>
    <property type="evidence" value="ECO:0007669"/>
    <property type="project" value="InterPro"/>
</dbReference>
<dbReference type="SUPFAM" id="SSF55895">
    <property type="entry name" value="Ribonuclease Rh-like"/>
    <property type="match status" value="1"/>
</dbReference>
<dbReference type="Pfam" id="PF00445">
    <property type="entry name" value="Ribonuclease_T2"/>
    <property type="match status" value="1"/>
</dbReference>
<feature type="compositionally biased region" description="Pro residues" evidence="5">
    <location>
        <begin position="458"/>
        <end position="469"/>
    </location>
</feature>
<accession>A0A8H3USB3</accession>
<reference evidence="7 8" key="1">
    <citation type="submission" date="2019-11" db="EMBL/GenBank/DDBJ databases">
        <title>Venturia inaequalis Genome Resource.</title>
        <authorList>
            <person name="Lichtner F.J."/>
        </authorList>
    </citation>
    <scope>NUCLEOTIDE SEQUENCE [LARGE SCALE GENOMIC DNA]</scope>
    <source>
        <strain evidence="7">Bline_iso_100314</strain>
    </source>
</reference>
<keyword evidence="3" id="KW-0540">Nuclease</keyword>
<dbReference type="InterPro" id="IPR001568">
    <property type="entry name" value="RNase_T2-like"/>
</dbReference>
<keyword evidence="6" id="KW-0812">Transmembrane</keyword>
<evidence type="ECO:0000256" key="6">
    <source>
        <dbReference type="SAM" id="Phobius"/>
    </source>
</evidence>
<feature type="region of interest" description="Disordered" evidence="5">
    <location>
        <begin position="358"/>
        <end position="534"/>
    </location>
</feature>
<feature type="compositionally biased region" description="Low complexity" evidence="5">
    <location>
        <begin position="381"/>
        <end position="393"/>
    </location>
</feature>
<evidence type="ECO:0000313" key="8">
    <source>
        <dbReference type="Proteomes" id="UP000433883"/>
    </source>
</evidence>
<organism evidence="7 8">
    <name type="scientific">Venturia inaequalis</name>
    <name type="common">Apple scab fungus</name>
    <dbReference type="NCBI Taxonomy" id="5025"/>
    <lineage>
        <taxon>Eukaryota</taxon>
        <taxon>Fungi</taxon>
        <taxon>Dikarya</taxon>
        <taxon>Ascomycota</taxon>
        <taxon>Pezizomycotina</taxon>
        <taxon>Dothideomycetes</taxon>
        <taxon>Pleosporomycetidae</taxon>
        <taxon>Venturiales</taxon>
        <taxon>Venturiaceae</taxon>
        <taxon>Venturia</taxon>
    </lineage>
</organism>